<dbReference type="InterPro" id="IPR051542">
    <property type="entry name" value="Hydrogenase_cytochrome"/>
</dbReference>
<dbReference type="GO" id="GO:0020037">
    <property type="term" value="F:heme binding"/>
    <property type="evidence" value="ECO:0007669"/>
    <property type="project" value="TreeGrafter"/>
</dbReference>
<evidence type="ECO:0000256" key="5">
    <source>
        <dbReference type="ARBA" id="ARBA00023136"/>
    </source>
</evidence>
<organism evidence="8">
    <name type="scientific">uncultured Thiotrichaceae bacterium</name>
    <dbReference type="NCBI Taxonomy" id="298394"/>
    <lineage>
        <taxon>Bacteria</taxon>
        <taxon>Pseudomonadati</taxon>
        <taxon>Pseudomonadota</taxon>
        <taxon>Gammaproteobacteria</taxon>
        <taxon>Thiotrichales</taxon>
        <taxon>Thiotrichaceae</taxon>
        <taxon>environmental samples</taxon>
    </lineage>
</organism>
<evidence type="ECO:0000313" key="8">
    <source>
        <dbReference type="EMBL" id="CAA6822299.1"/>
    </source>
</evidence>
<proteinExistence type="predicted"/>
<protein>
    <submittedName>
        <fullName evidence="8">Cytochrome B</fullName>
    </submittedName>
</protein>
<dbReference type="GO" id="GO:0009055">
    <property type="term" value="F:electron transfer activity"/>
    <property type="evidence" value="ECO:0007669"/>
    <property type="project" value="InterPro"/>
</dbReference>
<feature type="transmembrane region" description="Helical" evidence="6">
    <location>
        <begin position="12"/>
        <end position="30"/>
    </location>
</feature>
<dbReference type="AlphaFoldDB" id="A0A6S6U6H4"/>
<dbReference type="GO" id="GO:0005886">
    <property type="term" value="C:plasma membrane"/>
    <property type="evidence" value="ECO:0007669"/>
    <property type="project" value="UniProtKB-SubCell"/>
</dbReference>
<dbReference type="InterPro" id="IPR011577">
    <property type="entry name" value="Cyt_b561_bac/Ni-Hgenase"/>
</dbReference>
<keyword evidence="2" id="KW-1003">Cell membrane</keyword>
<dbReference type="Pfam" id="PF01292">
    <property type="entry name" value="Ni_hydr_CYTB"/>
    <property type="match status" value="1"/>
</dbReference>
<feature type="transmembrane region" description="Helical" evidence="6">
    <location>
        <begin position="138"/>
        <end position="158"/>
    </location>
</feature>
<keyword evidence="4 6" id="KW-1133">Transmembrane helix</keyword>
<dbReference type="SUPFAM" id="SSF81342">
    <property type="entry name" value="Transmembrane di-heme cytochromes"/>
    <property type="match status" value="1"/>
</dbReference>
<dbReference type="Gene3D" id="1.20.950.20">
    <property type="entry name" value="Transmembrane di-heme cytochromes, Chain C"/>
    <property type="match status" value="1"/>
</dbReference>
<dbReference type="PANTHER" id="PTHR30485:SF2">
    <property type="entry name" value="BLL0597 PROTEIN"/>
    <property type="match status" value="1"/>
</dbReference>
<evidence type="ECO:0000256" key="3">
    <source>
        <dbReference type="ARBA" id="ARBA00022692"/>
    </source>
</evidence>
<evidence type="ECO:0000256" key="4">
    <source>
        <dbReference type="ARBA" id="ARBA00022989"/>
    </source>
</evidence>
<accession>A0A6S6U6H4</accession>
<dbReference type="PANTHER" id="PTHR30485">
    <property type="entry name" value="NI/FE-HYDROGENASE 1 B-TYPE CYTOCHROME SUBUNIT"/>
    <property type="match status" value="1"/>
</dbReference>
<evidence type="ECO:0000256" key="6">
    <source>
        <dbReference type="SAM" id="Phobius"/>
    </source>
</evidence>
<sequence>MASTHEITVWDRFVRLFHWSVAGAFLLDFWVLEEGDPPHEWVGYFLGILLILRIIWGFTGPPNARFVNFFPLPSRIKKHLGDLRQGRIDREEGHNPLGGAMVITLLMMLAVVSMSGWMLTWDMFWGSSLMEEIHDISASLTMILVVIHVAAIIIMGRITRIPLIRTMITGKRHL</sequence>
<reference evidence="8" key="1">
    <citation type="submission" date="2020-01" db="EMBL/GenBank/DDBJ databases">
        <authorList>
            <person name="Meier V. D."/>
            <person name="Meier V D."/>
        </authorList>
    </citation>
    <scope>NUCLEOTIDE SEQUENCE</scope>
    <source>
        <strain evidence="8">HLG_WM_MAG_09</strain>
    </source>
</reference>
<evidence type="ECO:0000256" key="1">
    <source>
        <dbReference type="ARBA" id="ARBA00004651"/>
    </source>
</evidence>
<dbReference type="InterPro" id="IPR016174">
    <property type="entry name" value="Di-haem_cyt_TM"/>
</dbReference>
<keyword evidence="5 6" id="KW-0472">Membrane</keyword>
<feature type="domain" description="Cytochrome b561 bacterial/Ni-hydrogenase" evidence="7">
    <location>
        <begin position="9"/>
        <end position="170"/>
    </location>
</feature>
<gene>
    <name evidence="8" type="ORF">HELGO_WM40648</name>
</gene>
<comment type="subcellular location">
    <subcellularLocation>
        <location evidence="1">Cell membrane</location>
        <topology evidence="1">Multi-pass membrane protein</topology>
    </subcellularLocation>
</comment>
<name>A0A6S6U6H4_9GAMM</name>
<feature type="transmembrane region" description="Helical" evidence="6">
    <location>
        <begin position="42"/>
        <end position="59"/>
    </location>
</feature>
<evidence type="ECO:0000259" key="7">
    <source>
        <dbReference type="Pfam" id="PF01292"/>
    </source>
</evidence>
<dbReference type="GO" id="GO:0022904">
    <property type="term" value="P:respiratory electron transport chain"/>
    <property type="evidence" value="ECO:0007669"/>
    <property type="project" value="InterPro"/>
</dbReference>
<dbReference type="EMBL" id="CACVAT010000366">
    <property type="protein sequence ID" value="CAA6822299.1"/>
    <property type="molecule type" value="Genomic_DNA"/>
</dbReference>
<keyword evidence="3 6" id="KW-0812">Transmembrane</keyword>
<evidence type="ECO:0000256" key="2">
    <source>
        <dbReference type="ARBA" id="ARBA00022475"/>
    </source>
</evidence>
<feature type="transmembrane region" description="Helical" evidence="6">
    <location>
        <begin position="97"/>
        <end position="118"/>
    </location>
</feature>